<evidence type="ECO:0000256" key="8">
    <source>
        <dbReference type="ARBA" id="ARBA00022989"/>
    </source>
</evidence>
<dbReference type="InterPro" id="IPR021319">
    <property type="entry name" value="DUF2921"/>
</dbReference>
<dbReference type="OrthoDB" id="607498at2759"/>
<dbReference type="Gramene" id="TraesCLE_scaffold_051580_01G000200.1">
    <property type="protein sequence ID" value="TraesCLE_scaffold_051580_01G000200.1"/>
    <property type="gene ID" value="TraesCLE_scaffold_051580_01G000200"/>
</dbReference>
<keyword evidence="5" id="KW-0808">Transferase</keyword>
<gene>
    <name evidence="15" type="primary">LOC123080798</name>
</gene>
<dbReference type="RefSeq" id="XP_044359685.1">
    <property type="nucleotide sequence ID" value="XM_044503750.1"/>
</dbReference>
<evidence type="ECO:0000256" key="4">
    <source>
        <dbReference type="ARBA" id="ARBA00012483"/>
    </source>
</evidence>
<feature type="domain" description="DUF2921" evidence="14">
    <location>
        <begin position="430"/>
        <end position="608"/>
    </location>
</feature>
<dbReference type="Gramene" id="TraesCS3D03G1118900.1">
    <property type="protein sequence ID" value="TraesCS3D03G1118900.1.CDS1"/>
    <property type="gene ID" value="TraesCS3D03G1118900"/>
</dbReference>
<dbReference type="OMA" id="PANDRHT"/>
<feature type="transmembrane region" description="Helical" evidence="11">
    <location>
        <begin position="631"/>
        <end position="650"/>
    </location>
</feature>
<evidence type="ECO:0000256" key="5">
    <source>
        <dbReference type="ARBA" id="ARBA00022679"/>
    </source>
</evidence>
<dbReference type="PANTHER" id="PTHR33389:SF7">
    <property type="entry name" value="OS01G0678000 PROTEIN"/>
    <property type="match status" value="1"/>
</dbReference>
<dbReference type="InterPro" id="IPR057425">
    <property type="entry name" value="DUF2921_N"/>
</dbReference>
<evidence type="ECO:0000256" key="7">
    <source>
        <dbReference type="ARBA" id="ARBA00022786"/>
    </source>
</evidence>
<evidence type="ECO:0000256" key="6">
    <source>
        <dbReference type="ARBA" id="ARBA00022692"/>
    </source>
</evidence>
<dbReference type="Pfam" id="PF25333">
    <property type="entry name" value="DUF2921_N"/>
    <property type="match status" value="3"/>
</dbReference>
<keyword evidence="8 11" id="KW-1133">Transmembrane helix</keyword>
<reference evidence="15" key="1">
    <citation type="submission" date="2018-08" db="EMBL/GenBank/DDBJ databases">
        <authorList>
            <person name="Rossello M."/>
        </authorList>
    </citation>
    <scope>NUCLEOTIDE SEQUENCE [LARGE SCALE GENOMIC DNA]</scope>
    <source>
        <strain evidence="15">cv. Chinese Spring</strain>
    </source>
</reference>
<evidence type="ECO:0000256" key="12">
    <source>
        <dbReference type="SAM" id="SignalP"/>
    </source>
</evidence>
<keyword evidence="16" id="KW-1185">Reference proteome</keyword>
<feature type="region of interest" description="Disordered" evidence="10">
    <location>
        <begin position="1"/>
        <end position="21"/>
    </location>
</feature>
<dbReference type="EnsemblPlants" id="TraesCS3D02G506900.1">
    <property type="protein sequence ID" value="TraesCS3D02G506900.1.cds1"/>
    <property type="gene ID" value="TraesCS3D02G506900"/>
</dbReference>
<feature type="transmembrane region" description="Helical" evidence="11">
    <location>
        <begin position="708"/>
        <end position="729"/>
    </location>
</feature>
<feature type="transmembrane region" description="Helical" evidence="11">
    <location>
        <begin position="861"/>
        <end position="883"/>
    </location>
</feature>
<evidence type="ECO:0000256" key="11">
    <source>
        <dbReference type="SAM" id="Phobius"/>
    </source>
</evidence>
<dbReference type="Gramene" id="TraesRN3D0101172600.1">
    <property type="protein sequence ID" value="TraesRN3D0101172600.1"/>
    <property type="gene ID" value="TraesRN3D0101172600"/>
</dbReference>
<reference evidence="15" key="2">
    <citation type="submission" date="2018-10" db="UniProtKB">
        <authorList>
            <consortium name="EnsemblPlants"/>
        </authorList>
    </citation>
    <scope>IDENTIFICATION</scope>
</reference>
<evidence type="ECO:0000256" key="9">
    <source>
        <dbReference type="ARBA" id="ARBA00023136"/>
    </source>
</evidence>
<protein>
    <recommendedName>
        <fullName evidence="4">RING-type E3 ubiquitin transferase</fullName>
        <ecNumber evidence="4">2.3.2.27</ecNumber>
    </recommendedName>
</protein>
<comment type="pathway">
    <text evidence="3">Protein modification; protein ubiquitination.</text>
</comment>
<evidence type="ECO:0000259" key="14">
    <source>
        <dbReference type="Pfam" id="PF25333"/>
    </source>
</evidence>
<evidence type="ECO:0000256" key="2">
    <source>
        <dbReference type="ARBA" id="ARBA00004127"/>
    </source>
</evidence>
<proteinExistence type="predicted"/>
<feature type="transmembrane region" description="Helical" evidence="11">
    <location>
        <begin position="657"/>
        <end position="679"/>
    </location>
</feature>
<feature type="compositionally biased region" description="Polar residues" evidence="10">
    <location>
        <begin position="1"/>
        <end position="13"/>
    </location>
</feature>
<evidence type="ECO:0000313" key="15">
    <source>
        <dbReference type="EnsemblPlants" id="TraesCS3D02G506900.1.cds1"/>
    </source>
</evidence>
<dbReference type="Pfam" id="PF11145">
    <property type="entry name" value="DUF2921"/>
    <property type="match status" value="1"/>
</dbReference>
<feature type="chain" id="PRO_5043174787" description="RING-type E3 ubiquitin transferase" evidence="12">
    <location>
        <begin position="47"/>
        <end position="909"/>
    </location>
</feature>
<dbReference type="GO" id="GO:0061630">
    <property type="term" value="F:ubiquitin protein ligase activity"/>
    <property type="evidence" value="ECO:0007669"/>
    <property type="project" value="UniProtKB-EC"/>
</dbReference>
<comment type="catalytic activity">
    <reaction evidence="1">
        <text>S-ubiquitinyl-[E2 ubiquitin-conjugating enzyme]-L-cysteine + [acceptor protein]-L-lysine = [E2 ubiquitin-conjugating enzyme]-L-cysteine + N(6)-ubiquitinyl-[acceptor protein]-L-lysine.</text>
        <dbReference type="EC" id="2.3.2.27"/>
    </reaction>
</comment>
<evidence type="ECO:0000313" key="16">
    <source>
        <dbReference type="Proteomes" id="UP000019116"/>
    </source>
</evidence>
<organism evidence="15">
    <name type="scientific">Triticum aestivum</name>
    <name type="common">Wheat</name>
    <dbReference type="NCBI Taxonomy" id="4565"/>
    <lineage>
        <taxon>Eukaryota</taxon>
        <taxon>Viridiplantae</taxon>
        <taxon>Streptophyta</taxon>
        <taxon>Embryophyta</taxon>
        <taxon>Tracheophyta</taxon>
        <taxon>Spermatophyta</taxon>
        <taxon>Magnoliopsida</taxon>
        <taxon>Liliopsida</taxon>
        <taxon>Poales</taxon>
        <taxon>Poaceae</taxon>
        <taxon>BOP clade</taxon>
        <taxon>Pooideae</taxon>
        <taxon>Triticodae</taxon>
        <taxon>Triticeae</taxon>
        <taxon>Triticinae</taxon>
        <taxon>Triticum</taxon>
    </lineage>
</organism>
<name>A0A3B6H6A4_WHEAT</name>
<dbReference type="Proteomes" id="UP000019116">
    <property type="component" value="Chromosome 3D"/>
</dbReference>
<dbReference type="Gramene" id="TraesCAD_scaffold_052808_01G000200.1">
    <property type="protein sequence ID" value="TraesCAD_scaffold_052808_01G000200.1"/>
    <property type="gene ID" value="TraesCAD_scaffold_052808_01G000200"/>
</dbReference>
<feature type="domain" description="SWEET-like" evidence="13">
    <location>
        <begin position="620"/>
        <end position="895"/>
    </location>
</feature>
<dbReference type="Gramene" id="TraesCS3D02G506900.1">
    <property type="protein sequence ID" value="TraesCS3D02G506900.1.cds1"/>
    <property type="gene ID" value="TraesCS3D02G506900"/>
</dbReference>
<sequence>MAMAGLTSSTNQPRMAPPPGRNPSMHTYHLCLCFLLLASTATLSAAVTASSYSIACPSLPPANDRHTDADDALSLTRSFQISAGQFSGGAAGLFPPEDDDLYNDRSFAFFPHGISRTEDPALLHLTATFTLTGGRRDNYSFPASVSFVLDGHYSSASLQLCMVGMGTERAKDGSLKHYPDVALRLRVPNPPSLADPFVTGSLEGGSGLGTFRLVAYAEGDDYKYGSDRTACSLRPPKHPDRESLRMLGGDNSACSHLTQQLMTSYRLEHGGAQLPRMRVNQMRCTTDGAAVHVRAYAVLSNDTGSSERRRYYRRRRRFLVREEAVVADGHWDSDRRMLCLTACRVPLPVLSSAPAVREHGCGIGMSFWFPAIWTMRERSIVSGMLWNSTNAGSGLIHGMITASSMDDQRSSTNLSDVKYSYNATVLGEARKHYLEISMGKKKITGSHPFPDFNCTVSDFAFRFDGLDIWGGEAYPVTIGSVMLAGERLAADDAFFQHTVAVEDKEPALLNVSYTIRYTAPPDNWVRPTNMLNYSVGYEKRKISAEGVYDPNRGILCMVGCKEHNGSTDCHTLVTVQFASLDSKAQGHGTGVISSLRDKTDRLFFEKVDFTSYGMYSSQVFEAISRMDMESVLLLASTTLSCVFIILQILHTKRNPEAAAATSITMLTVVTMGYLAPLALNSEALFASRRSQYYDFYYSTSRRLEMNEVMMRAPTLIAFMLQLCLLQLAWSGRRTSTVSERTVLWICLPLYALGGAFAAIIRGINARAMSGDPSMISTGEGPATIWEDLVSYAGLILDGFLLPQVILNASLGKSRVGVISPWFYIGGTMVRVAPHVYDVVRAHVYTPSMRSSHLYASPRGDLFSIVWDVVIPCGAVLLALLLFLQQRLGGTASLPAQRRRSGGYEMVSNI</sequence>
<dbReference type="GO" id="GO:0012505">
    <property type="term" value="C:endomembrane system"/>
    <property type="evidence" value="ECO:0007669"/>
    <property type="project" value="UniProtKB-SubCell"/>
</dbReference>
<feature type="transmembrane region" description="Helical" evidence="11">
    <location>
        <begin position="741"/>
        <end position="763"/>
    </location>
</feature>
<dbReference type="Gramene" id="TraesPARA_EIv1.0_1171310.1">
    <property type="protein sequence ID" value="TraesPARA_EIv1.0_1171310.1.CDS1"/>
    <property type="gene ID" value="TraesPARA_EIv1.0_1171310"/>
</dbReference>
<evidence type="ECO:0000256" key="1">
    <source>
        <dbReference type="ARBA" id="ARBA00000900"/>
    </source>
</evidence>
<evidence type="ECO:0000256" key="3">
    <source>
        <dbReference type="ARBA" id="ARBA00004906"/>
    </source>
</evidence>
<comment type="subcellular location">
    <subcellularLocation>
        <location evidence="2">Endomembrane system</location>
        <topology evidence="2">Multi-pass membrane protein</topology>
    </subcellularLocation>
</comment>
<accession>A0A3B6H6A4</accession>
<dbReference type="Gramene" id="TraesWEE_scaffold_038940_01G000200.1">
    <property type="protein sequence ID" value="TraesWEE_scaffold_038940_01G000200.1"/>
    <property type="gene ID" value="TraesWEE_scaffold_038940_01G000200"/>
</dbReference>
<evidence type="ECO:0000259" key="13">
    <source>
        <dbReference type="Pfam" id="PF11145"/>
    </source>
</evidence>
<feature type="signal peptide" evidence="12">
    <location>
        <begin position="1"/>
        <end position="46"/>
    </location>
</feature>
<evidence type="ECO:0000256" key="10">
    <source>
        <dbReference type="SAM" id="MobiDB-lite"/>
    </source>
</evidence>
<keyword evidence="12" id="KW-0732">Signal</keyword>
<keyword evidence="9 11" id="KW-0472">Membrane</keyword>
<keyword evidence="6 11" id="KW-0812">Transmembrane</keyword>
<dbReference type="AlphaFoldDB" id="A0A3B6H6A4"/>
<feature type="domain" description="DUF2921" evidence="14">
    <location>
        <begin position="274"/>
        <end position="395"/>
    </location>
</feature>
<feature type="domain" description="DUF2921" evidence="14">
    <location>
        <begin position="53"/>
        <end position="203"/>
    </location>
</feature>
<dbReference type="PANTHER" id="PTHR33389">
    <property type="entry name" value="FAMILY PROTEIN, PUTATIVE (DUF2921)-RELATED"/>
    <property type="match status" value="1"/>
</dbReference>
<keyword evidence="7" id="KW-0833">Ubl conjugation pathway</keyword>
<dbReference type="Gramene" id="TraesROB_scaffold_056948_01G000200.1">
    <property type="protein sequence ID" value="TraesROB_scaffold_056948_01G000200.1"/>
    <property type="gene ID" value="TraesROB_scaffold_056948_01G000200"/>
</dbReference>
<dbReference type="EC" id="2.3.2.27" evidence="4"/>
<dbReference type="GeneID" id="123080798"/>